<feature type="transmembrane region" description="Helical" evidence="2">
    <location>
        <begin position="228"/>
        <end position="253"/>
    </location>
</feature>
<feature type="compositionally biased region" description="Low complexity" evidence="1">
    <location>
        <begin position="311"/>
        <end position="325"/>
    </location>
</feature>
<keyword evidence="2" id="KW-0472">Membrane</keyword>
<organism evidence="3 4">
    <name type="scientific">Immersiella caudata</name>
    <dbReference type="NCBI Taxonomy" id="314043"/>
    <lineage>
        <taxon>Eukaryota</taxon>
        <taxon>Fungi</taxon>
        <taxon>Dikarya</taxon>
        <taxon>Ascomycota</taxon>
        <taxon>Pezizomycotina</taxon>
        <taxon>Sordariomycetes</taxon>
        <taxon>Sordariomycetidae</taxon>
        <taxon>Sordariales</taxon>
        <taxon>Lasiosphaeriaceae</taxon>
        <taxon>Immersiella</taxon>
    </lineage>
</organism>
<feature type="compositionally biased region" description="Basic and acidic residues" evidence="1">
    <location>
        <begin position="155"/>
        <end position="164"/>
    </location>
</feature>
<name>A0AA39XI75_9PEZI</name>
<evidence type="ECO:0000256" key="2">
    <source>
        <dbReference type="SAM" id="Phobius"/>
    </source>
</evidence>
<keyword evidence="2" id="KW-0812">Transmembrane</keyword>
<dbReference type="AlphaFoldDB" id="A0AA39XI75"/>
<accession>A0AA39XI75</accession>
<evidence type="ECO:0000313" key="4">
    <source>
        <dbReference type="Proteomes" id="UP001175000"/>
    </source>
</evidence>
<evidence type="ECO:0000256" key="1">
    <source>
        <dbReference type="SAM" id="MobiDB-lite"/>
    </source>
</evidence>
<gene>
    <name evidence="3" type="ORF">B0T14DRAFT_491904</name>
</gene>
<dbReference type="EMBL" id="JAULSU010000001">
    <property type="protein sequence ID" value="KAK0633792.1"/>
    <property type="molecule type" value="Genomic_DNA"/>
</dbReference>
<feature type="region of interest" description="Disordered" evidence="1">
    <location>
        <begin position="311"/>
        <end position="347"/>
    </location>
</feature>
<keyword evidence="2" id="KW-1133">Transmembrane helix</keyword>
<proteinExistence type="predicted"/>
<comment type="caution">
    <text evidence="3">The sequence shown here is derived from an EMBL/GenBank/DDBJ whole genome shotgun (WGS) entry which is preliminary data.</text>
</comment>
<feature type="region of interest" description="Disordered" evidence="1">
    <location>
        <begin position="153"/>
        <end position="174"/>
    </location>
</feature>
<evidence type="ECO:0008006" key="5">
    <source>
        <dbReference type="Google" id="ProtNLM"/>
    </source>
</evidence>
<evidence type="ECO:0000313" key="3">
    <source>
        <dbReference type="EMBL" id="KAK0633792.1"/>
    </source>
</evidence>
<protein>
    <recommendedName>
        <fullName evidence="5">Transmembrane protein</fullName>
    </recommendedName>
</protein>
<feature type="transmembrane region" description="Helical" evidence="2">
    <location>
        <begin position="181"/>
        <end position="208"/>
    </location>
</feature>
<keyword evidence="4" id="KW-1185">Reference proteome</keyword>
<reference evidence="3" key="1">
    <citation type="submission" date="2023-06" db="EMBL/GenBank/DDBJ databases">
        <title>Genome-scale phylogeny and comparative genomics of the fungal order Sordariales.</title>
        <authorList>
            <consortium name="Lawrence Berkeley National Laboratory"/>
            <person name="Hensen N."/>
            <person name="Bonometti L."/>
            <person name="Westerberg I."/>
            <person name="Brannstrom I.O."/>
            <person name="Guillou S."/>
            <person name="Cros-Aarteil S."/>
            <person name="Calhoun S."/>
            <person name="Haridas S."/>
            <person name="Kuo A."/>
            <person name="Mondo S."/>
            <person name="Pangilinan J."/>
            <person name="Riley R."/>
            <person name="Labutti K."/>
            <person name="Andreopoulos B."/>
            <person name="Lipzen A."/>
            <person name="Chen C."/>
            <person name="Yanf M."/>
            <person name="Daum C."/>
            <person name="Ng V."/>
            <person name="Clum A."/>
            <person name="Steindorff A."/>
            <person name="Ohm R."/>
            <person name="Martin F."/>
            <person name="Silar P."/>
            <person name="Natvig D."/>
            <person name="Lalanne C."/>
            <person name="Gautier V."/>
            <person name="Ament-Velasquez S.L."/>
            <person name="Kruys A."/>
            <person name="Hutchinson M.I."/>
            <person name="Powell A.J."/>
            <person name="Barry K."/>
            <person name="Miller A.N."/>
            <person name="Grigoriev I.V."/>
            <person name="Debuchy R."/>
            <person name="Gladieux P."/>
            <person name="Thoren M.H."/>
            <person name="Johannesson H."/>
        </authorList>
    </citation>
    <scope>NUCLEOTIDE SEQUENCE</scope>
    <source>
        <strain evidence="3">CBS 606.72</strain>
    </source>
</reference>
<sequence>MSAAVTPITVIPTRPLLKLATICEAFLLISTIALSLLGCTTDSPGIPNIYNLELELEPCDTKIRVGYFVEVDNIYKGEFQGLLEDPNYKRPKDNCSVKDVLQAALDFQFRYFQALEAGALALLLPTIIFGLLWASKKTARVEHKKAIVKANADANKAHETEGREGPAPPAQKATRHTSKKLWRAFFVVSLFFSATLSGAASLSVWQATNALQYASSSPLFQGKVPIRVGYTLIWLQGLAVAFASLLFVIVIWFQIKEKEDQAYAWVITNKPAPEKPAPATPKANADTAANTAANTATNTAAMADGNKAGAPVAGGAPGKNTTTAAGHGGNGGGPLAHFNFNIGSKGE</sequence>
<feature type="transmembrane region" description="Helical" evidence="2">
    <location>
        <begin position="16"/>
        <end position="37"/>
    </location>
</feature>
<dbReference type="Proteomes" id="UP001175000">
    <property type="component" value="Unassembled WGS sequence"/>
</dbReference>
<feature type="transmembrane region" description="Helical" evidence="2">
    <location>
        <begin position="111"/>
        <end position="134"/>
    </location>
</feature>